<keyword evidence="3" id="KW-0153">Cholesterol metabolism</keyword>
<dbReference type="PROSITE" id="PS51318">
    <property type="entry name" value="TAT"/>
    <property type="match status" value="1"/>
</dbReference>
<dbReference type="Pfam" id="PF00732">
    <property type="entry name" value="GMC_oxred_N"/>
    <property type="match status" value="1"/>
</dbReference>
<dbReference type="Pfam" id="PF05199">
    <property type="entry name" value="GMC_oxred_C"/>
    <property type="match status" value="1"/>
</dbReference>
<comment type="cofactor">
    <cofactor evidence="1">
        <name>FAD</name>
        <dbReference type="ChEBI" id="CHEBI:57692"/>
    </cofactor>
</comment>
<keyword evidence="10" id="KW-0413">Isomerase</keyword>
<dbReference type="Proteomes" id="UP000434580">
    <property type="component" value="Unassembled WGS sequence"/>
</dbReference>
<dbReference type="EMBL" id="CACSII010000021">
    <property type="protein sequence ID" value="CAA0120914.1"/>
    <property type="molecule type" value="Genomic_DNA"/>
</dbReference>
<keyword evidence="7" id="KW-0443">Lipid metabolism</keyword>
<keyword evidence="9" id="KW-0753">Steroid metabolism</keyword>
<dbReference type="InterPro" id="IPR006311">
    <property type="entry name" value="TAT_signal"/>
</dbReference>
<dbReference type="OrthoDB" id="9774675at2"/>
<feature type="domain" description="Glucose-methanol-choline oxidoreductase N-terminal" evidence="16">
    <location>
        <begin position="125"/>
        <end position="319"/>
    </location>
</feature>
<evidence type="ECO:0000256" key="2">
    <source>
        <dbReference type="ARBA" id="ARBA00010790"/>
    </source>
</evidence>
<evidence type="ECO:0000256" key="4">
    <source>
        <dbReference type="ARBA" id="ARBA00022630"/>
    </source>
</evidence>
<evidence type="ECO:0000259" key="16">
    <source>
        <dbReference type="Pfam" id="PF00732"/>
    </source>
</evidence>
<evidence type="ECO:0000256" key="7">
    <source>
        <dbReference type="ARBA" id="ARBA00023098"/>
    </source>
</evidence>
<evidence type="ECO:0000256" key="9">
    <source>
        <dbReference type="ARBA" id="ARBA00023221"/>
    </source>
</evidence>
<dbReference type="PRINTS" id="PR00411">
    <property type="entry name" value="PNDRDTASEI"/>
</dbReference>
<protein>
    <recommendedName>
        <fullName evidence="14">Cholesterol oxidase</fullName>
        <ecNumber evidence="13">1.1.3.6</ecNumber>
        <ecNumber evidence="11">5.3.3.1</ecNumber>
    </recommendedName>
    <alternativeName>
        <fullName evidence="15">Cholesterol isomerase</fullName>
    </alternativeName>
</protein>
<dbReference type="InterPro" id="IPR052542">
    <property type="entry name" value="Cholesterol_Oxidase"/>
</dbReference>
<dbReference type="PANTHER" id="PTHR47470">
    <property type="entry name" value="CHOLESTEROL OXIDASE"/>
    <property type="match status" value="1"/>
</dbReference>
<proteinExistence type="inferred from homology"/>
<evidence type="ECO:0000259" key="17">
    <source>
        <dbReference type="Pfam" id="PF05199"/>
    </source>
</evidence>
<evidence type="ECO:0000313" key="19">
    <source>
        <dbReference type="Proteomes" id="UP000434580"/>
    </source>
</evidence>
<dbReference type="SUPFAM" id="SSF54373">
    <property type="entry name" value="FAD-linked reductases, C-terminal domain"/>
    <property type="match status" value="1"/>
</dbReference>
<dbReference type="SUPFAM" id="SSF51905">
    <property type="entry name" value="FAD/NAD(P)-binding domain"/>
    <property type="match status" value="1"/>
</dbReference>
<evidence type="ECO:0000256" key="5">
    <source>
        <dbReference type="ARBA" id="ARBA00022827"/>
    </source>
</evidence>
<evidence type="ECO:0000256" key="15">
    <source>
        <dbReference type="ARBA" id="ARBA00049778"/>
    </source>
</evidence>
<gene>
    <name evidence="18" type="primary">choB_2</name>
    <name evidence="18" type="ORF">DPBNPPHM_02647</name>
</gene>
<dbReference type="Gene3D" id="3.50.50.60">
    <property type="entry name" value="FAD/NAD(P)-binding domain"/>
    <property type="match status" value="1"/>
</dbReference>
<reference evidence="18 19" key="1">
    <citation type="submission" date="2019-11" db="EMBL/GenBank/DDBJ databases">
        <authorList>
            <person name="Holert J."/>
        </authorList>
    </citation>
    <scope>NUCLEOTIDE SEQUENCE [LARGE SCALE GENOMIC DNA]</scope>
    <source>
        <strain evidence="18">BC5_2</strain>
    </source>
</reference>
<name>A0A5S9QRV0_9GAMM</name>
<dbReference type="GO" id="GO:0050660">
    <property type="term" value="F:flavin adenine dinucleotide binding"/>
    <property type="evidence" value="ECO:0007669"/>
    <property type="project" value="InterPro"/>
</dbReference>
<evidence type="ECO:0000256" key="6">
    <source>
        <dbReference type="ARBA" id="ARBA00023002"/>
    </source>
</evidence>
<evidence type="ECO:0000256" key="14">
    <source>
        <dbReference type="ARBA" id="ARBA00049744"/>
    </source>
</evidence>
<evidence type="ECO:0000256" key="1">
    <source>
        <dbReference type="ARBA" id="ARBA00001974"/>
    </source>
</evidence>
<evidence type="ECO:0000256" key="10">
    <source>
        <dbReference type="ARBA" id="ARBA00023235"/>
    </source>
</evidence>
<keyword evidence="8" id="KW-1207">Sterol metabolism</keyword>
<dbReference type="InterPro" id="IPR036188">
    <property type="entry name" value="FAD/NAD-bd_sf"/>
</dbReference>
<keyword evidence="5" id="KW-0274">FAD</keyword>
<dbReference type="AlphaFoldDB" id="A0A5S9QRV0"/>
<sequence length="519" mass="55873">MTNNSRVSRRGFIKAGALASAAVGASKAVSADTTPQSAIVIGSGFGGAVSALRLAQKGIATTVIERGRHWDTDSDNPYPGLFPTSTDPDGRCGWLSGKEELAGLAHVDVYTGLLERVKSWNLDALCGAGVGGGSLVFGGALVQPKREVFDTVFPTEVNYDLLDQYYYPLVRNMLGADTIPDHVLASSPYKSMRTFEKNMEKAGFTVERTHAGFDWNIITDEINGTVPAAATASQYSYGCESGAKNSVNKNYLQQATATGLVTIKALHQVTDIVERPQGGYYVHIEVLDDVGNTIDSKTLETDLLVLAAGSLNTTKLMLKAKHKGTLNRLNDEVGHHWGNNGDKIYMRAPLQWGNGGPQGGPNSLTVFDLDNKYKPVAVQHSPGPFPDAFNVINQLIMTVPDKLGKLEYRAWNDSLDIDWPIGAEFYSNLAAHHTMNRVNLKAGGIPVPLPTKKTTWHPLGGMTMGHATDFYGRVKGYDNLIIADSSLLPGSCACANPALTVAAIAEHNMDYLLNYSLVS</sequence>
<dbReference type="InterPro" id="IPR007867">
    <property type="entry name" value="GMC_OxRtase_C"/>
</dbReference>
<dbReference type="GO" id="GO:0004769">
    <property type="term" value="F:steroid Delta-isomerase activity"/>
    <property type="evidence" value="ECO:0007669"/>
    <property type="project" value="UniProtKB-EC"/>
</dbReference>
<comment type="pathway">
    <text evidence="12">Steroid metabolism; cholesterol degradation.</text>
</comment>
<comment type="similarity">
    <text evidence="2">Belongs to the GMC oxidoreductase family.</text>
</comment>
<keyword evidence="4" id="KW-0285">Flavoprotein</keyword>
<evidence type="ECO:0000256" key="13">
    <source>
        <dbReference type="ARBA" id="ARBA00049723"/>
    </source>
</evidence>
<dbReference type="InterPro" id="IPR000172">
    <property type="entry name" value="GMC_OxRdtase_N"/>
</dbReference>
<feature type="domain" description="Glucose-methanol-choline oxidoreductase C-terminal" evidence="17">
    <location>
        <begin position="453"/>
        <end position="505"/>
    </location>
</feature>
<dbReference type="PANTHER" id="PTHR47470:SF1">
    <property type="entry name" value="FAD-DEPENDENT OXIDOREDUCTASE 2 FAD BINDING DOMAIN-CONTAINING PROTEIN"/>
    <property type="match status" value="1"/>
</dbReference>
<evidence type="ECO:0000313" key="18">
    <source>
        <dbReference type="EMBL" id="CAA0120914.1"/>
    </source>
</evidence>
<dbReference type="GO" id="GO:0008203">
    <property type="term" value="P:cholesterol metabolic process"/>
    <property type="evidence" value="ECO:0007669"/>
    <property type="project" value="UniProtKB-KW"/>
</dbReference>
<evidence type="ECO:0000256" key="11">
    <source>
        <dbReference type="ARBA" id="ARBA00038856"/>
    </source>
</evidence>
<keyword evidence="6 18" id="KW-0560">Oxidoreductase</keyword>
<dbReference type="EC" id="5.3.3.1" evidence="11"/>
<evidence type="ECO:0000256" key="12">
    <source>
        <dbReference type="ARBA" id="ARBA00049645"/>
    </source>
</evidence>
<dbReference type="EC" id="1.1.3.6" evidence="13"/>
<accession>A0A5S9QRV0</accession>
<evidence type="ECO:0000256" key="8">
    <source>
        <dbReference type="ARBA" id="ARBA00023166"/>
    </source>
</evidence>
<dbReference type="Gene3D" id="3.30.410.10">
    <property type="entry name" value="Cholesterol Oxidase, domain 2"/>
    <property type="match status" value="1"/>
</dbReference>
<evidence type="ECO:0000256" key="3">
    <source>
        <dbReference type="ARBA" id="ARBA00022548"/>
    </source>
</evidence>
<dbReference type="GO" id="GO:0016995">
    <property type="term" value="F:cholesterol oxidase activity"/>
    <property type="evidence" value="ECO:0007669"/>
    <property type="project" value="UniProtKB-EC"/>
</dbReference>
<organism evidence="18 19">
    <name type="scientific">BD1-7 clade bacterium</name>
    <dbReference type="NCBI Taxonomy" id="2029982"/>
    <lineage>
        <taxon>Bacteria</taxon>
        <taxon>Pseudomonadati</taxon>
        <taxon>Pseudomonadota</taxon>
        <taxon>Gammaproteobacteria</taxon>
        <taxon>Cellvibrionales</taxon>
        <taxon>Spongiibacteraceae</taxon>
        <taxon>BD1-7 clade</taxon>
    </lineage>
</organism>